<organism evidence="2 3">
    <name type="scientific">Nephila pilipes</name>
    <name type="common">Giant wood spider</name>
    <name type="synonym">Nephila maculata</name>
    <dbReference type="NCBI Taxonomy" id="299642"/>
    <lineage>
        <taxon>Eukaryota</taxon>
        <taxon>Metazoa</taxon>
        <taxon>Ecdysozoa</taxon>
        <taxon>Arthropoda</taxon>
        <taxon>Chelicerata</taxon>
        <taxon>Arachnida</taxon>
        <taxon>Araneae</taxon>
        <taxon>Araneomorphae</taxon>
        <taxon>Entelegynae</taxon>
        <taxon>Araneoidea</taxon>
        <taxon>Nephilidae</taxon>
        <taxon>Nephila</taxon>
    </lineage>
</organism>
<proteinExistence type="predicted"/>
<feature type="region of interest" description="Disordered" evidence="1">
    <location>
        <begin position="1"/>
        <end position="21"/>
    </location>
</feature>
<reference evidence="2" key="1">
    <citation type="submission" date="2020-08" db="EMBL/GenBank/DDBJ databases">
        <title>Multicomponent nature underlies the extraordinary mechanical properties of spider dragline silk.</title>
        <authorList>
            <person name="Kono N."/>
            <person name="Nakamura H."/>
            <person name="Mori M."/>
            <person name="Yoshida Y."/>
            <person name="Ohtoshi R."/>
            <person name="Malay A.D."/>
            <person name="Moran D.A.P."/>
            <person name="Tomita M."/>
            <person name="Numata K."/>
            <person name="Arakawa K."/>
        </authorList>
    </citation>
    <scope>NUCLEOTIDE SEQUENCE</scope>
</reference>
<evidence type="ECO:0000313" key="3">
    <source>
        <dbReference type="Proteomes" id="UP000887013"/>
    </source>
</evidence>
<protein>
    <submittedName>
        <fullName evidence="2">Uncharacterized protein</fullName>
    </submittedName>
</protein>
<gene>
    <name evidence="2" type="ORF">NPIL_354041</name>
</gene>
<sequence>MFREAHDERSGCKHDAGRDDHNLAAKPVGRLTCTQAKHPCSDDGHADHNPLHGVIQLEVVSKEQHRTGHDPRVIAEEQASYSGQSGNQIHEQRRFFRPVVVQHRTFLRRLHCCGLRLSKQRNQQVTRHPP</sequence>
<evidence type="ECO:0000313" key="2">
    <source>
        <dbReference type="EMBL" id="GFT45352.1"/>
    </source>
</evidence>
<keyword evidence="3" id="KW-1185">Reference proteome</keyword>
<comment type="caution">
    <text evidence="2">The sequence shown here is derived from an EMBL/GenBank/DDBJ whole genome shotgun (WGS) entry which is preliminary data.</text>
</comment>
<dbReference type="AlphaFoldDB" id="A0A8X6P0U6"/>
<evidence type="ECO:0000256" key="1">
    <source>
        <dbReference type="SAM" id="MobiDB-lite"/>
    </source>
</evidence>
<dbReference type="EMBL" id="BMAW01015749">
    <property type="protein sequence ID" value="GFT45352.1"/>
    <property type="molecule type" value="Genomic_DNA"/>
</dbReference>
<dbReference type="Proteomes" id="UP000887013">
    <property type="component" value="Unassembled WGS sequence"/>
</dbReference>
<accession>A0A8X6P0U6</accession>
<name>A0A8X6P0U6_NEPPI</name>